<protein>
    <submittedName>
        <fullName evidence="14">Gliding motility-associated protein GldE</fullName>
    </submittedName>
</protein>
<sequence length="434" mass="48830">MECIIQTVMFRPFTGHDVAVSIVIAVLLGCSALVSGSETAFFSLTPRNIAQLKTGRSRSGRAILKLLSVQEYLLATILIVNNLVNICIVILSNGLIDSLTDFGGAAGLEFVVKTVVVTFLLLLFGEIMPKIFASYNPLRVARMTSIPLLLLKSVFRPLAYVLIRSGSYINESVAKKRVNISIDELSNAIEMTTDQTVEERRMLSGIVGFVHTEVVEIMKPRVDIVALDLKDDFAEVRRVIIESGFSRIPVCEEGIDDVKGVLYVKDMLPYISHGDDFEWQHLIRRAYFVPEHKKINDLLEEFQNNKIHMAIVVDEYGSTLGLVSLEDILEEIVGEISDESDIEQSFYTKLSENTYLFDGKTHLNDFLKVLSFDEDYLDEAKGEAETLAGLMLEIRKDFLRRGETLAYRRLTLRVDAMDGRRIDKIRVTVADSED</sequence>
<comment type="subcellular location">
    <subcellularLocation>
        <location evidence="1">Cell membrane</location>
        <topology evidence="1">Multi-pass membrane protein</topology>
    </subcellularLocation>
</comment>
<dbReference type="SUPFAM" id="SSF56176">
    <property type="entry name" value="FAD-binding/transporter-associated domain-like"/>
    <property type="match status" value="1"/>
</dbReference>
<dbReference type="NCBIfam" id="TIGR03520">
    <property type="entry name" value="GldE"/>
    <property type="match status" value="1"/>
</dbReference>
<dbReference type="SMART" id="SM01091">
    <property type="entry name" value="CorC_HlyC"/>
    <property type="match status" value="1"/>
</dbReference>
<dbReference type="Pfam" id="PF03471">
    <property type="entry name" value="CorC_HlyC"/>
    <property type="match status" value="1"/>
</dbReference>
<evidence type="ECO:0000256" key="7">
    <source>
        <dbReference type="ARBA" id="ARBA00023122"/>
    </source>
</evidence>
<evidence type="ECO:0000259" key="12">
    <source>
        <dbReference type="PROSITE" id="PS51371"/>
    </source>
</evidence>
<evidence type="ECO:0000313" key="14">
    <source>
        <dbReference type="EMBL" id="UWN56880.1"/>
    </source>
</evidence>
<dbReference type="CDD" id="cd04590">
    <property type="entry name" value="CBS_pair_CorC_HlyC_assoc"/>
    <property type="match status" value="1"/>
</dbReference>
<keyword evidence="3" id="KW-1003">Cell membrane</keyword>
<dbReference type="PANTHER" id="PTHR22777:SF32">
    <property type="entry name" value="UPF0053 INNER MEMBRANE PROTEIN YFJD"/>
    <property type="match status" value="1"/>
</dbReference>
<dbReference type="InterPro" id="IPR005170">
    <property type="entry name" value="Transptr-assoc_dom"/>
</dbReference>
<evidence type="ECO:0000256" key="2">
    <source>
        <dbReference type="ARBA" id="ARBA00006337"/>
    </source>
</evidence>
<dbReference type="InterPro" id="IPR000644">
    <property type="entry name" value="CBS_dom"/>
</dbReference>
<evidence type="ECO:0000256" key="4">
    <source>
        <dbReference type="ARBA" id="ARBA00022692"/>
    </source>
</evidence>
<dbReference type="InterPro" id="IPR002550">
    <property type="entry name" value="CNNM"/>
</dbReference>
<evidence type="ECO:0000256" key="6">
    <source>
        <dbReference type="ARBA" id="ARBA00022989"/>
    </source>
</evidence>
<dbReference type="InterPro" id="IPR046342">
    <property type="entry name" value="CBS_dom_sf"/>
</dbReference>
<feature type="domain" description="CBS" evidence="12">
    <location>
        <begin position="282"/>
        <end position="339"/>
    </location>
</feature>
<keyword evidence="7 9" id="KW-0129">CBS domain</keyword>
<feature type="transmembrane region" description="Helical" evidence="11">
    <location>
        <begin position="102"/>
        <end position="124"/>
    </location>
</feature>
<dbReference type="InterPro" id="IPR044751">
    <property type="entry name" value="Ion_transp-like_CBS"/>
</dbReference>
<name>A0ABY5UY59_9BACT</name>
<evidence type="ECO:0000256" key="5">
    <source>
        <dbReference type="ARBA" id="ARBA00022737"/>
    </source>
</evidence>
<dbReference type="SMART" id="SM00116">
    <property type="entry name" value="CBS"/>
    <property type="match status" value="2"/>
</dbReference>
<dbReference type="SUPFAM" id="SSF54631">
    <property type="entry name" value="CBS-domain pair"/>
    <property type="match status" value="1"/>
</dbReference>
<comment type="similarity">
    <text evidence="2">Belongs to the UPF0053 family.</text>
</comment>
<dbReference type="GeneID" id="82891972"/>
<keyword evidence="15" id="KW-1185">Reference proteome</keyword>
<keyword evidence="5" id="KW-0677">Repeat</keyword>
<dbReference type="Pfam" id="PF00571">
    <property type="entry name" value="CBS"/>
    <property type="match status" value="2"/>
</dbReference>
<evidence type="ECO:0000256" key="9">
    <source>
        <dbReference type="PROSITE-ProRule" id="PRU00703"/>
    </source>
</evidence>
<dbReference type="Gene3D" id="3.10.580.10">
    <property type="entry name" value="CBS-domain"/>
    <property type="match status" value="1"/>
</dbReference>
<keyword evidence="8 10" id="KW-0472">Membrane</keyword>
<reference evidence="14" key="1">
    <citation type="journal article" date="2022" name="Cell">
        <title>Design, construction, and in vivo augmentation of a complex gut microbiome.</title>
        <authorList>
            <person name="Cheng A.G."/>
            <person name="Ho P.Y."/>
            <person name="Aranda-Diaz A."/>
            <person name="Jain S."/>
            <person name="Yu F.B."/>
            <person name="Meng X."/>
            <person name="Wang M."/>
            <person name="Iakiviak M."/>
            <person name="Nagashima K."/>
            <person name="Zhao A."/>
            <person name="Murugkar P."/>
            <person name="Patil A."/>
            <person name="Atabakhsh K."/>
            <person name="Weakley A."/>
            <person name="Yan J."/>
            <person name="Brumbaugh A.R."/>
            <person name="Higginbottom S."/>
            <person name="Dimas A."/>
            <person name="Shiver A.L."/>
            <person name="Deutschbauer A."/>
            <person name="Neff N."/>
            <person name="Sonnenburg J.L."/>
            <person name="Huang K.C."/>
            <person name="Fischbach M.A."/>
        </authorList>
    </citation>
    <scope>NUCLEOTIDE SEQUENCE</scope>
    <source>
        <strain evidence="14">AP11</strain>
    </source>
</reference>
<dbReference type="InterPro" id="IPR019862">
    <property type="entry name" value="Motility-assoc_prot_GldE"/>
</dbReference>
<evidence type="ECO:0000256" key="11">
    <source>
        <dbReference type="SAM" id="Phobius"/>
    </source>
</evidence>
<evidence type="ECO:0000259" key="13">
    <source>
        <dbReference type="PROSITE" id="PS51846"/>
    </source>
</evidence>
<dbReference type="PROSITE" id="PS51846">
    <property type="entry name" value="CNNM"/>
    <property type="match status" value="1"/>
</dbReference>
<dbReference type="RefSeq" id="WP_019245800.1">
    <property type="nucleotide sequence ID" value="NZ_CAPH01000009.1"/>
</dbReference>
<dbReference type="EMBL" id="CP102294">
    <property type="protein sequence ID" value="UWN56880.1"/>
    <property type="molecule type" value="Genomic_DNA"/>
</dbReference>
<gene>
    <name evidence="14" type="primary">gldE</name>
    <name evidence="14" type="ORF">NQ491_09520</name>
</gene>
<evidence type="ECO:0000256" key="10">
    <source>
        <dbReference type="PROSITE-ProRule" id="PRU01193"/>
    </source>
</evidence>
<evidence type="ECO:0000256" key="1">
    <source>
        <dbReference type="ARBA" id="ARBA00004651"/>
    </source>
</evidence>
<keyword evidence="6 10" id="KW-1133">Transmembrane helix</keyword>
<dbReference type="PANTHER" id="PTHR22777">
    <property type="entry name" value="HEMOLYSIN-RELATED"/>
    <property type="match status" value="1"/>
</dbReference>
<dbReference type="PROSITE" id="PS51371">
    <property type="entry name" value="CBS"/>
    <property type="match status" value="2"/>
</dbReference>
<keyword evidence="4 10" id="KW-0812">Transmembrane</keyword>
<dbReference type="Proteomes" id="UP001059295">
    <property type="component" value="Chromosome"/>
</dbReference>
<feature type="domain" description="CNNM transmembrane" evidence="13">
    <location>
        <begin position="13"/>
        <end position="203"/>
    </location>
</feature>
<feature type="domain" description="CBS" evidence="12">
    <location>
        <begin position="218"/>
        <end position="277"/>
    </location>
</feature>
<organism evidence="14 15">
    <name type="scientific">Alistipes ihumii AP11</name>
    <dbReference type="NCBI Taxonomy" id="1211813"/>
    <lineage>
        <taxon>Bacteria</taxon>
        <taxon>Pseudomonadati</taxon>
        <taxon>Bacteroidota</taxon>
        <taxon>Bacteroidia</taxon>
        <taxon>Bacteroidales</taxon>
        <taxon>Rikenellaceae</taxon>
        <taxon>Alistipes</taxon>
    </lineage>
</organism>
<evidence type="ECO:0000313" key="15">
    <source>
        <dbReference type="Proteomes" id="UP001059295"/>
    </source>
</evidence>
<evidence type="ECO:0000256" key="3">
    <source>
        <dbReference type="ARBA" id="ARBA00022475"/>
    </source>
</evidence>
<dbReference type="Pfam" id="PF01595">
    <property type="entry name" value="CNNM"/>
    <property type="match status" value="1"/>
</dbReference>
<feature type="transmembrane region" description="Helical" evidence="11">
    <location>
        <begin position="18"/>
        <end position="44"/>
    </location>
</feature>
<accession>A0ABY5UY59</accession>
<dbReference type="Gene3D" id="3.30.465.10">
    <property type="match status" value="1"/>
</dbReference>
<evidence type="ECO:0000256" key="8">
    <source>
        <dbReference type="ARBA" id="ARBA00023136"/>
    </source>
</evidence>
<dbReference type="InterPro" id="IPR016169">
    <property type="entry name" value="FAD-bd_PCMH_sub2"/>
</dbReference>
<feature type="transmembrane region" description="Helical" evidence="11">
    <location>
        <begin position="72"/>
        <end position="96"/>
    </location>
</feature>
<dbReference type="InterPro" id="IPR036318">
    <property type="entry name" value="FAD-bd_PCMH-like_sf"/>
</dbReference>
<proteinExistence type="inferred from homology"/>